<dbReference type="EMBL" id="GGEC01066917">
    <property type="protein sequence ID" value="MBX47401.1"/>
    <property type="molecule type" value="Transcribed_RNA"/>
</dbReference>
<reference evidence="1" key="1">
    <citation type="submission" date="2018-02" db="EMBL/GenBank/DDBJ databases">
        <title>Rhizophora mucronata_Transcriptome.</title>
        <authorList>
            <person name="Meera S.P."/>
            <person name="Sreeshan A."/>
            <person name="Augustine A."/>
        </authorList>
    </citation>
    <scope>NUCLEOTIDE SEQUENCE</scope>
    <source>
        <tissue evidence="1">Leaf</tissue>
    </source>
</reference>
<sequence length="68" mass="7372">MWNQNVGSTSLVCTRIPQVTVVYTSGLAPSVCGLSLLFSSSFPIPCDSCALHVLRRHAKCIKSHIIQV</sequence>
<proteinExistence type="predicted"/>
<name>A0A2P2NYD5_RHIMU</name>
<protein>
    <submittedName>
        <fullName evidence="1">Uncharacterized protein</fullName>
    </submittedName>
</protein>
<dbReference type="AlphaFoldDB" id="A0A2P2NYD5"/>
<accession>A0A2P2NYD5</accession>
<evidence type="ECO:0000313" key="1">
    <source>
        <dbReference type="EMBL" id="MBX47401.1"/>
    </source>
</evidence>
<organism evidence="1">
    <name type="scientific">Rhizophora mucronata</name>
    <name type="common">Asiatic mangrove</name>
    <dbReference type="NCBI Taxonomy" id="61149"/>
    <lineage>
        <taxon>Eukaryota</taxon>
        <taxon>Viridiplantae</taxon>
        <taxon>Streptophyta</taxon>
        <taxon>Embryophyta</taxon>
        <taxon>Tracheophyta</taxon>
        <taxon>Spermatophyta</taxon>
        <taxon>Magnoliopsida</taxon>
        <taxon>eudicotyledons</taxon>
        <taxon>Gunneridae</taxon>
        <taxon>Pentapetalae</taxon>
        <taxon>rosids</taxon>
        <taxon>fabids</taxon>
        <taxon>Malpighiales</taxon>
        <taxon>Rhizophoraceae</taxon>
        <taxon>Rhizophora</taxon>
    </lineage>
</organism>